<dbReference type="Pfam" id="PF19313">
    <property type="entry name" value="DUF5916"/>
    <property type="match status" value="2"/>
</dbReference>
<reference evidence="4 5" key="1">
    <citation type="submission" date="2017-06" db="EMBL/GenBank/DDBJ databases">
        <title>Novel microbial phyla capable of carbon fixation and sulfur reduction in deep-sea sediments.</title>
        <authorList>
            <person name="Huang J."/>
            <person name="Baker B."/>
            <person name="Wang Y."/>
        </authorList>
    </citation>
    <scope>NUCLEOTIDE SEQUENCE [LARGE SCALE GENOMIC DNA]</scope>
    <source>
        <strain evidence="4">B3_LCP</strain>
    </source>
</reference>
<evidence type="ECO:0000259" key="2">
    <source>
        <dbReference type="Pfam" id="PF06452"/>
    </source>
</evidence>
<accession>A0A532V042</accession>
<evidence type="ECO:0000256" key="1">
    <source>
        <dbReference type="SAM" id="SignalP"/>
    </source>
</evidence>
<dbReference type="SUPFAM" id="SSF49344">
    <property type="entry name" value="CBD9-like"/>
    <property type="match status" value="1"/>
</dbReference>
<feature type="chain" id="PRO_5022227058" evidence="1">
    <location>
        <begin position="29"/>
        <end position="715"/>
    </location>
</feature>
<dbReference type="GO" id="GO:0016052">
    <property type="term" value="P:carbohydrate catabolic process"/>
    <property type="evidence" value="ECO:0007669"/>
    <property type="project" value="InterPro"/>
</dbReference>
<evidence type="ECO:0000313" key="4">
    <source>
        <dbReference type="EMBL" id="TKJ40337.1"/>
    </source>
</evidence>
<dbReference type="AlphaFoldDB" id="A0A532V042"/>
<dbReference type="Pfam" id="PF06452">
    <property type="entry name" value="CBM9_1"/>
    <property type="match status" value="1"/>
</dbReference>
<dbReference type="Gene3D" id="2.60.40.1190">
    <property type="match status" value="1"/>
</dbReference>
<dbReference type="EMBL" id="NJBN01000005">
    <property type="protein sequence ID" value="TKJ40337.1"/>
    <property type="molecule type" value="Genomic_DNA"/>
</dbReference>
<feature type="domain" description="DUF5916" evidence="3">
    <location>
        <begin position="418"/>
        <end position="616"/>
    </location>
</feature>
<dbReference type="InterPro" id="IPR045670">
    <property type="entry name" value="DUF5916"/>
</dbReference>
<evidence type="ECO:0000313" key="5">
    <source>
        <dbReference type="Proteomes" id="UP000319619"/>
    </source>
</evidence>
<comment type="caution">
    <text evidence="4">The sequence shown here is derived from an EMBL/GenBank/DDBJ whole genome shotgun (WGS) entry which is preliminary data.</text>
</comment>
<dbReference type="CDD" id="cd09618">
    <property type="entry name" value="CBM9_like_2"/>
    <property type="match status" value="1"/>
</dbReference>
<proteinExistence type="predicted"/>
<dbReference type="Proteomes" id="UP000319619">
    <property type="component" value="Unassembled WGS sequence"/>
</dbReference>
<dbReference type="InterPro" id="IPR010502">
    <property type="entry name" value="Carb-bd_dom_fam9"/>
</dbReference>
<dbReference type="GO" id="GO:0004553">
    <property type="term" value="F:hydrolase activity, hydrolyzing O-glycosyl compounds"/>
    <property type="evidence" value="ECO:0007669"/>
    <property type="project" value="InterPro"/>
</dbReference>
<feature type="domain" description="Carbohydrate-binding" evidence="2">
    <location>
        <begin position="74"/>
        <end position="200"/>
    </location>
</feature>
<feature type="signal peptide" evidence="1">
    <location>
        <begin position="1"/>
        <end position="28"/>
    </location>
</feature>
<sequence length="715" mass="82872">MNSIFCNIMKFLKLAIFSCLIIAGNSSAQQDSVRVLRSVPTESPVLDGVLEADWWGSPVGADFIQREPDEGIPSTEGTEVRVMHSPDALYVAFRCYESDPSLIETTLNKRDRIWNCDRVVLFLDTYHDHRTAFFFGTNPSGVQLDGTFRNDYHDDDDWDGYWEVATAIDDSGWVAEFKIPYSTIRFNTFDEEQSWGFNAFRFIQRNKEMSYWQSVSRDHRERVSEFGHLEGLSGLTPGRGLEFRPYAVADFAEEGATPLQGENNWENLGIDVKYRLSTNLTLDATFNPDFAQIEADNEVINLSDYPVYLSEKRPFFMEGADIFDTEMELFYSRRITNPETGVKITGKIGNTRIAGIAARNLNEDEETEDFSVLRLKRDVLEKSEIGLLFTDKEDASGGYSRVWSADARFRFGDPWSTNLQVAQSYKPELTNDNWAYSLGSSYSSDKYSGSVWASGKARNFRGNDAGWISYTDYHRVGTWMQWAPRPEKWGIRRIGNNLNGGLEWQVDGQFREKWWNYNNSIQTMNYWYFGFGLNQSSYWRRNYVDDGDPYEFSDNFGNFNMENYSGGSYWVWFETDFAKPLAFDIGHSQGNFRDGYEKEIWGGVQWRPKENLVLRLNSELDHIEGVTDIEDGQTTDYIVSQLKIEWTLSLRLFTRLNTQYVHEDEAYLTNMLIGYNFAPESYLYLVYDDNRNELLGWDSVQDRKIKLKVSYFVQI</sequence>
<name>A0A532V042_UNCL8</name>
<protein>
    <submittedName>
        <fullName evidence="4">Uncharacterized protein</fullName>
    </submittedName>
</protein>
<dbReference type="GO" id="GO:0030246">
    <property type="term" value="F:carbohydrate binding"/>
    <property type="evidence" value="ECO:0007669"/>
    <property type="project" value="InterPro"/>
</dbReference>
<keyword evidence="1" id="KW-0732">Signal</keyword>
<gene>
    <name evidence="4" type="ORF">CEE37_08400</name>
</gene>
<organism evidence="4 5">
    <name type="scientific">candidate division LCP-89 bacterium B3_LCP</name>
    <dbReference type="NCBI Taxonomy" id="2012998"/>
    <lineage>
        <taxon>Bacteria</taxon>
        <taxon>Pseudomonadati</taxon>
        <taxon>Bacteria division LCP-89</taxon>
    </lineage>
</organism>
<feature type="domain" description="DUF5916" evidence="3">
    <location>
        <begin position="241"/>
        <end position="338"/>
    </location>
</feature>
<evidence type="ECO:0000259" key="3">
    <source>
        <dbReference type="Pfam" id="PF19313"/>
    </source>
</evidence>